<dbReference type="PANTHER" id="PTHR34512">
    <property type="entry name" value="CELL SURFACE PROTEIN"/>
    <property type="match status" value="1"/>
</dbReference>
<evidence type="ECO:0000313" key="3">
    <source>
        <dbReference type="Proteomes" id="UP000006663"/>
    </source>
</evidence>
<dbReference type="InterPro" id="IPR015943">
    <property type="entry name" value="WD40/YVTN_repeat-like_dom_sf"/>
</dbReference>
<protein>
    <submittedName>
        <fullName evidence="2">WD-40 repeat-containing protein</fullName>
    </submittedName>
</protein>
<dbReference type="Gene3D" id="2.130.10.10">
    <property type="entry name" value="YVTN repeat-like/Quinoprotein amine dehydrogenase"/>
    <property type="match status" value="1"/>
</dbReference>
<dbReference type="GeneID" id="9989060"/>
<keyword evidence="2" id="KW-0614">Plasmid</keyword>
<dbReference type="InterPro" id="IPR011047">
    <property type="entry name" value="Quinoprotein_ADH-like_sf"/>
</dbReference>
<evidence type="ECO:0000313" key="2">
    <source>
        <dbReference type="EMBL" id="ADQ68646.1"/>
    </source>
</evidence>
<dbReference type="EMBL" id="CP001691">
    <property type="protein sequence ID" value="ADQ68646.1"/>
    <property type="molecule type" value="Genomic_DNA"/>
</dbReference>
<dbReference type="SMART" id="SM00564">
    <property type="entry name" value="PQQ"/>
    <property type="match status" value="7"/>
</dbReference>
<dbReference type="InterPro" id="IPR002372">
    <property type="entry name" value="PQQ_rpt_dom"/>
</dbReference>
<accession>E4NUC6</accession>
<dbReference type="OrthoDB" id="145878at2157"/>
<dbReference type="HOGENOM" id="CLU_027480_4_2_2"/>
<name>E4NUC6_HALBP</name>
<dbReference type="KEGG" id="hbo:Hbor_31110"/>
<dbReference type="PANTHER" id="PTHR34512:SF30">
    <property type="entry name" value="OUTER MEMBRANE PROTEIN ASSEMBLY FACTOR BAMB"/>
    <property type="match status" value="1"/>
</dbReference>
<dbReference type="Proteomes" id="UP000006663">
    <property type="component" value="Plasmid pHBOR01"/>
</dbReference>
<evidence type="ECO:0000259" key="1">
    <source>
        <dbReference type="Pfam" id="PF13360"/>
    </source>
</evidence>
<proteinExistence type="predicted"/>
<organism evidence="2 3">
    <name type="scientific">Halogeometricum borinquense (strain ATCC 700274 / DSM 11551 / JCM 10706 / KCTC 4070 / PR3)</name>
    <dbReference type="NCBI Taxonomy" id="469382"/>
    <lineage>
        <taxon>Archaea</taxon>
        <taxon>Methanobacteriati</taxon>
        <taxon>Methanobacteriota</taxon>
        <taxon>Stenosarchaea group</taxon>
        <taxon>Halobacteria</taxon>
        <taxon>Halobacteriales</taxon>
        <taxon>Haloferacaceae</taxon>
        <taxon>Halogeometricum</taxon>
    </lineage>
</organism>
<geneLocation type="plasmid" evidence="2 3">
    <name>pHBOR01</name>
</geneLocation>
<dbReference type="Pfam" id="PF13360">
    <property type="entry name" value="PQQ_2"/>
    <property type="match status" value="2"/>
</dbReference>
<feature type="domain" description="Pyrrolo-quinoline quinone repeat" evidence="1">
    <location>
        <begin position="59"/>
        <end position="197"/>
    </location>
</feature>
<gene>
    <name evidence="2" type="ordered locus">Hbor_31110</name>
</gene>
<dbReference type="SUPFAM" id="SSF50998">
    <property type="entry name" value="Quinoprotein alcohol dehydrogenase-like"/>
    <property type="match status" value="2"/>
</dbReference>
<reference evidence="3" key="1">
    <citation type="journal article" date="2009" name="Stand. Genomic Sci.">
        <title>Complete genome sequence of Halogeometricum borinquense type strain (PR3).</title>
        <authorList>
            <person name="Malfatti S."/>
            <person name="Tindall B.J."/>
            <person name="Schneider S."/>
            <person name="Fahnrich R."/>
            <person name="Lapidus A."/>
            <person name="Labuttii K."/>
            <person name="Copeland A."/>
            <person name="Glavina Del Rio T."/>
            <person name="Nolan M."/>
            <person name="Chen F."/>
            <person name="Lucas S."/>
            <person name="Tice H."/>
            <person name="Cheng J.F."/>
            <person name="Bruce D."/>
            <person name="Goodwin L."/>
            <person name="Pitluck S."/>
            <person name="Anderson I."/>
            <person name="Pati A."/>
            <person name="Ivanova N."/>
            <person name="Mavromatis K."/>
            <person name="Chen A."/>
            <person name="Palaniappan K."/>
            <person name="D'haeseleer P."/>
            <person name="Goker M."/>
            <person name="Bristow J."/>
            <person name="Eisen J.A."/>
            <person name="Markowitz V."/>
            <person name="Hugenholtz P."/>
            <person name="Kyrpides N.C."/>
            <person name="Klenk H.P."/>
            <person name="Chain P."/>
        </authorList>
    </citation>
    <scope>NUCLEOTIDE SEQUENCE [LARGE SCALE GENOMIC DNA]</scope>
    <source>
        <strain evidence="3">ATCC 700274 / DSM 11551 / JCM 10706 / KCTC 4070 / PR3</strain>
        <plasmid evidence="3">pHBOR01</plasmid>
    </source>
</reference>
<dbReference type="InterPro" id="IPR018391">
    <property type="entry name" value="PQQ_b-propeller_rpt"/>
</dbReference>
<dbReference type="RefSeq" id="WP_013446574.1">
    <property type="nucleotide sequence ID" value="NC_014735.1"/>
</dbReference>
<keyword evidence="3" id="KW-1185">Reference proteome</keyword>
<dbReference type="Gene3D" id="2.40.10.480">
    <property type="match status" value="2"/>
</dbReference>
<feature type="domain" description="Pyrrolo-quinoline quinone repeat" evidence="1">
    <location>
        <begin position="226"/>
        <end position="397"/>
    </location>
</feature>
<dbReference type="AlphaFoldDB" id="E4NUC6"/>
<sequence>MDRRAFLTTFCAGTAALSGCLSTFSSGRADTPLPEVPEGSWTQHGADAANTFASDVSAPSRGNLVWTSEAFTQWEPVIADGTVYTTNFAPSKEGSAIALDAQDGSEQWRTTLGGKDSNGRVLVGGRFIVAHDSRLVALDPQNGDIVWQRSLAGLEPSGLGSSAELLAADERSGTVIVPYSDGLKAFQAEDGQRRWETGEITGQLNTPAIYDGTVYTIGRVDGVDSLVALALDDGTIRWTTALEDPSDGDPVATDQGVLVVDGNTLVVHDRETGDRRSEIELVSDELGSLTTIAADGGTAFVATYERGLFAVDIETGTTQWQYDDSAHDDSAFGVCVGIETVISIVDKPESVSSTYGKTVTAFDRETGDVRWNYALDGYHALTIRPILADGAVFFATDSIGALAVLGDVPAE</sequence>
<dbReference type="PROSITE" id="PS51257">
    <property type="entry name" value="PROKAR_LIPOPROTEIN"/>
    <property type="match status" value="1"/>
</dbReference>